<evidence type="ECO:0000256" key="2">
    <source>
        <dbReference type="SAM" id="SignalP"/>
    </source>
</evidence>
<feature type="chain" id="PRO_5040874112" evidence="2">
    <location>
        <begin position="23"/>
        <end position="104"/>
    </location>
</feature>
<name>A0A9X2KNN1_9SPHN</name>
<evidence type="ECO:0000313" key="4">
    <source>
        <dbReference type="Proteomes" id="UP001139451"/>
    </source>
</evidence>
<comment type="caution">
    <text evidence="3">The sequence shown here is derived from an EMBL/GenBank/DDBJ whole genome shotgun (WGS) entry which is preliminary data.</text>
</comment>
<gene>
    <name evidence="3" type="ORF">M9978_05280</name>
</gene>
<keyword evidence="2" id="KW-0732">Signal</keyword>
<feature type="signal peptide" evidence="2">
    <location>
        <begin position="1"/>
        <end position="22"/>
    </location>
</feature>
<feature type="compositionally biased region" description="Basic and acidic residues" evidence="1">
    <location>
        <begin position="40"/>
        <end position="49"/>
    </location>
</feature>
<reference evidence="3" key="1">
    <citation type="submission" date="2022-05" db="EMBL/GenBank/DDBJ databases">
        <title>Sphingomonas sp. strain MG17 Genome sequencing and assembly.</title>
        <authorList>
            <person name="Kim I."/>
        </authorList>
    </citation>
    <scope>NUCLEOTIDE SEQUENCE</scope>
    <source>
        <strain evidence="3">MG17</strain>
    </source>
</reference>
<keyword evidence="4" id="KW-1185">Reference proteome</keyword>
<feature type="region of interest" description="Disordered" evidence="1">
    <location>
        <begin position="26"/>
        <end position="49"/>
    </location>
</feature>
<accession>A0A9X2KNN1</accession>
<sequence>MRHWLLTLAILCGMLFAPLAMASERAQPPGASEITSHCADTGEDRDKPAPAKQFRCMGACFGVEAGVARLPLRVMSSPLAAPIPVIASLDDVVIEHDPPPPRRT</sequence>
<dbReference type="Proteomes" id="UP001139451">
    <property type="component" value="Unassembled WGS sequence"/>
</dbReference>
<protein>
    <submittedName>
        <fullName evidence="3">Uncharacterized protein</fullName>
    </submittedName>
</protein>
<evidence type="ECO:0000313" key="3">
    <source>
        <dbReference type="EMBL" id="MCP3729838.1"/>
    </source>
</evidence>
<organism evidence="3 4">
    <name type="scientific">Sphingomonas tagetis</name>
    <dbReference type="NCBI Taxonomy" id="2949092"/>
    <lineage>
        <taxon>Bacteria</taxon>
        <taxon>Pseudomonadati</taxon>
        <taxon>Pseudomonadota</taxon>
        <taxon>Alphaproteobacteria</taxon>
        <taxon>Sphingomonadales</taxon>
        <taxon>Sphingomonadaceae</taxon>
        <taxon>Sphingomonas</taxon>
    </lineage>
</organism>
<dbReference type="AlphaFoldDB" id="A0A9X2KNN1"/>
<proteinExistence type="predicted"/>
<dbReference type="EMBL" id="JAMLDX010000003">
    <property type="protein sequence ID" value="MCP3729838.1"/>
    <property type="molecule type" value="Genomic_DNA"/>
</dbReference>
<dbReference type="RefSeq" id="WP_254291934.1">
    <property type="nucleotide sequence ID" value="NZ_JAMLDX010000003.1"/>
</dbReference>
<evidence type="ECO:0000256" key="1">
    <source>
        <dbReference type="SAM" id="MobiDB-lite"/>
    </source>
</evidence>